<evidence type="ECO:0000313" key="3">
    <source>
        <dbReference type="Proteomes" id="UP000283655"/>
    </source>
</evidence>
<dbReference type="PROSITE" id="PS00455">
    <property type="entry name" value="AMP_BINDING"/>
    <property type="match status" value="1"/>
</dbReference>
<feature type="domain" description="AMP-dependent synthetase/ligase" evidence="1">
    <location>
        <begin position="20"/>
        <end position="368"/>
    </location>
</feature>
<accession>A0A419B213</accession>
<dbReference type="GO" id="GO:0005737">
    <property type="term" value="C:cytoplasm"/>
    <property type="evidence" value="ECO:0007669"/>
    <property type="project" value="TreeGrafter"/>
</dbReference>
<dbReference type="InterPro" id="IPR042099">
    <property type="entry name" value="ANL_N_sf"/>
</dbReference>
<dbReference type="Gene3D" id="3.30.300.30">
    <property type="match status" value="1"/>
</dbReference>
<evidence type="ECO:0000259" key="1">
    <source>
        <dbReference type="Pfam" id="PF00501"/>
    </source>
</evidence>
<dbReference type="Proteomes" id="UP000283655">
    <property type="component" value="Unassembled WGS sequence"/>
</dbReference>
<proteinExistence type="predicted"/>
<dbReference type="PANTHER" id="PTHR45527:SF1">
    <property type="entry name" value="FATTY ACID SYNTHASE"/>
    <property type="match status" value="1"/>
</dbReference>
<dbReference type="InterPro" id="IPR020845">
    <property type="entry name" value="AMP-binding_CS"/>
</dbReference>
<dbReference type="AlphaFoldDB" id="A0A419B213"/>
<comment type="caution">
    <text evidence="2">The sequence shown here is derived from an EMBL/GenBank/DDBJ whole genome shotgun (WGS) entry which is preliminary data.</text>
</comment>
<dbReference type="Pfam" id="PF00501">
    <property type="entry name" value="AMP-binding"/>
    <property type="match status" value="1"/>
</dbReference>
<dbReference type="GO" id="GO:0031177">
    <property type="term" value="F:phosphopantetheine binding"/>
    <property type="evidence" value="ECO:0007669"/>
    <property type="project" value="TreeGrafter"/>
</dbReference>
<sequence>MVQLSSVTENDAPLFIRRVEEIARHYPEHVALWVAGETYSYEQLWQASTLIAGTLMHKEGEFCALIASKSFASYAAILGIMRAGKGYLPVASDDPVERIVAALAQIHCSSLLSDNDGMAFAGVIASRCPDLKPVSLPEIMTSAEAATGHNLPSLQKHGPCSLLFTSGSTGVPKGVVTSHTAFAAYLDSALAILCPRPNDRISQLTPLTFDFSLHDIGLAWCSGAALYAIDRNDSYSLPGFVNRHQLTFWSSVPSGWLSIERLGALRPGNLASLHTVVLGGEPVPLGLIARCRQASPQAEFFNIYGPTESAVAVTISRWSDDYQALGEWPLGIPLTGNRLLLIDDNQQPVTPGERGQICISGVQVAQGYVGVQPAGASRFITLPGQQGMWYLTGDDGIQDARHGLLFRGRRDAQWQVRGCRVERGEIEDLMRKVAETPHVAVLPVTGENALVISMAAFVEGSPFSVKEMRQRCHQFLPDYLFPGQIIEMLLPRNRNMKTDYLALHHHLAQVSCGVKTLEVPDATCSD</sequence>
<dbReference type="GO" id="GO:0043041">
    <property type="term" value="P:amino acid activation for nonribosomal peptide biosynthetic process"/>
    <property type="evidence" value="ECO:0007669"/>
    <property type="project" value="TreeGrafter"/>
</dbReference>
<dbReference type="EMBL" id="QZDH01000003">
    <property type="protein sequence ID" value="RJL55515.1"/>
    <property type="molecule type" value="Genomic_DNA"/>
</dbReference>
<protein>
    <recommendedName>
        <fullName evidence="1">AMP-dependent synthetase/ligase domain-containing protein</fullName>
    </recommendedName>
</protein>
<name>A0A419B213_PECCA</name>
<evidence type="ECO:0000313" key="2">
    <source>
        <dbReference type="EMBL" id="RJL55515.1"/>
    </source>
</evidence>
<dbReference type="SUPFAM" id="SSF56801">
    <property type="entry name" value="Acetyl-CoA synthetase-like"/>
    <property type="match status" value="1"/>
</dbReference>
<dbReference type="Gene3D" id="3.40.50.12780">
    <property type="entry name" value="N-terminal domain of ligase-like"/>
    <property type="match status" value="1"/>
</dbReference>
<gene>
    <name evidence="2" type="ORF">D5071_00715</name>
</gene>
<dbReference type="InterPro" id="IPR000873">
    <property type="entry name" value="AMP-dep_synth/lig_dom"/>
</dbReference>
<dbReference type="PANTHER" id="PTHR45527">
    <property type="entry name" value="NONRIBOSOMAL PEPTIDE SYNTHETASE"/>
    <property type="match status" value="1"/>
</dbReference>
<organism evidence="2 3">
    <name type="scientific">Pectobacterium carotovorum</name>
    <name type="common">Erwinia carotovora</name>
    <dbReference type="NCBI Taxonomy" id="554"/>
    <lineage>
        <taxon>Bacteria</taxon>
        <taxon>Pseudomonadati</taxon>
        <taxon>Pseudomonadota</taxon>
        <taxon>Gammaproteobacteria</taxon>
        <taxon>Enterobacterales</taxon>
        <taxon>Pectobacteriaceae</taxon>
        <taxon>Pectobacterium</taxon>
    </lineage>
</organism>
<dbReference type="InterPro" id="IPR045851">
    <property type="entry name" value="AMP-bd_C_sf"/>
</dbReference>
<dbReference type="GO" id="GO:0044550">
    <property type="term" value="P:secondary metabolite biosynthetic process"/>
    <property type="evidence" value="ECO:0007669"/>
    <property type="project" value="TreeGrafter"/>
</dbReference>
<reference evidence="2 3" key="1">
    <citation type="submission" date="2018-09" db="EMBL/GenBank/DDBJ databases">
        <title>Phylogenetic diversity of Pectobacterium and Dickeya strains causing blackleg disease of potato in Morocco.</title>
        <authorList>
            <person name="Oulghazi S."/>
            <person name="Moumni M."/>
            <person name="Faure D."/>
        </authorList>
    </citation>
    <scope>NUCLEOTIDE SEQUENCE [LARGE SCALE GENOMIC DNA]</scope>
    <source>
        <strain evidence="2 3">S1.15.11.2D</strain>
    </source>
</reference>